<dbReference type="GO" id="GO:0016020">
    <property type="term" value="C:membrane"/>
    <property type="evidence" value="ECO:0007669"/>
    <property type="project" value="TreeGrafter"/>
</dbReference>
<keyword evidence="6" id="KW-1185">Reference proteome</keyword>
<dbReference type="InterPro" id="IPR002509">
    <property type="entry name" value="NODB_dom"/>
</dbReference>
<sequence>MKRLLAVLCFTFLLYSVMTSEPVNSYIASRKKDQETLQTQTVQWEAKIKELARTKNVPPVDARIDPIWKGIPGYNGLVIDEEASIKRMLHAGKWDESLIVYREVEPSVQIDQLSPAPIYRGNPAKPMVSIMINVAWGNEYLDSILKTLEKENVKATFFLDGSWTKKYPDEAKKIVQSGHEIGSHAYSHPNMSKLSLTRIEQEITKTNAVITEATGITPTLFAPPSGDFDQRVVNMAARYHLKTILWTADTVDWRKPSPEIWFRTVVPKINNGALILMHPTSPTAEALPRLIQYIKEKKLALGTVSETLSTRRVPPIE</sequence>
<dbReference type="Proteomes" id="UP000198956">
    <property type="component" value="Unassembled WGS sequence"/>
</dbReference>
<dbReference type="RefSeq" id="WP_091259643.1">
    <property type="nucleotide sequence ID" value="NZ_CP080764.1"/>
</dbReference>
<dbReference type="PANTHER" id="PTHR10587:SF80">
    <property type="entry name" value="CHITOOLIGOSACCHARIDE DEACETYLASE"/>
    <property type="match status" value="1"/>
</dbReference>
<feature type="domain" description="NodB homology" evidence="2">
    <location>
        <begin position="126"/>
        <end position="302"/>
    </location>
</feature>
<keyword evidence="1" id="KW-0732">Signal</keyword>
<dbReference type="Proteomes" id="UP000826616">
    <property type="component" value="Chromosome"/>
</dbReference>
<dbReference type="CDD" id="cd10950">
    <property type="entry name" value="CE4_BsYlxY_like"/>
    <property type="match status" value="1"/>
</dbReference>
<dbReference type="GO" id="GO:0005975">
    <property type="term" value="P:carbohydrate metabolic process"/>
    <property type="evidence" value="ECO:0007669"/>
    <property type="project" value="InterPro"/>
</dbReference>
<dbReference type="GeneID" id="97141968"/>
<dbReference type="SUPFAM" id="SSF88713">
    <property type="entry name" value="Glycoside hydrolase/deacetylase"/>
    <property type="match status" value="1"/>
</dbReference>
<dbReference type="GO" id="GO:0016810">
    <property type="term" value="F:hydrolase activity, acting on carbon-nitrogen (but not peptide) bonds"/>
    <property type="evidence" value="ECO:0007669"/>
    <property type="project" value="InterPro"/>
</dbReference>
<dbReference type="EMBL" id="FNDE01000001">
    <property type="protein sequence ID" value="SDG71154.1"/>
    <property type="molecule type" value="Genomic_DNA"/>
</dbReference>
<protein>
    <submittedName>
        <fullName evidence="3">Polysaccharide deacetylase family protein</fullName>
    </submittedName>
    <submittedName>
        <fullName evidence="4">Probable sporulation protein, polysaccharide deacetylase family</fullName>
    </submittedName>
</protein>
<evidence type="ECO:0000313" key="4">
    <source>
        <dbReference type="EMBL" id="SDG71154.1"/>
    </source>
</evidence>
<dbReference type="PANTHER" id="PTHR10587">
    <property type="entry name" value="GLYCOSYL TRANSFERASE-RELATED"/>
    <property type="match status" value="1"/>
</dbReference>
<gene>
    <name evidence="3" type="ORF">K3F53_11355</name>
    <name evidence="4" type="ORF">SAMN04489735_1001228</name>
</gene>
<dbReference type="Pfam" id="PF01522">
    <property type="entry name" value="Polysacc_deac_1"/>
    <property type="match status" value="1"/>
</dbReference>
<proteinExistence type="predicted"/>
<dbReference type="PROSITE" id="PS51677">
    <property type="entry name" value="NODB"/>
    <property type="match status" value="1"/>
</dbReference>
<organism evidence="4 5">
    <name type="scientific">Aneurinibacillus thermoaerophilus</name>
    <dbReference type="NCBI Taxonomy" id="143495"/>
    <lineage>
        <taxon>Bacteria</taxon>
        <taxon>Bacillati</taxon>
        <taxon>Bacillota</taxon>
        <taxon>Bacilli</taxon>
        <taxon>Bacillales</taxon>
        <taxon>Paenibacillaceae</taxon>
        <taxon>Aneurinibacillus group</taxon>
        <taxon>Aneurinibacillus</taxon>
    </lineage>
</organism>
<dbReference type="Gene3D" id="3.20.20.370">
    <property type="entry name" value="Glycoside hydrolase/deacetylase"/>
    <property type="match status" value="1"/>
</dbReference>
<feature type="signal peptide" evidence="1">
    <location>
        <begin position="1"/>
        <end position="19"/>
    </location>
</feature>
<dbReference type="OrthoDB" id="9812065at2"/>
<evidence type="ECO:0000313" key="6">
    <source>
        <dbReference type="Proteomes" id="UP000826616"/>
    </source>
</evidence>
<name>A0A1G7WH27_ANETH</name>
<dbReference type="InterPro" id="IPR011330">
    <property type="entry name" value="Glyco_hydro/deAcase_b/a-brl"/>
</dbReference>
<dbReference type="AlphaFoldDB" id="A0A1G7WH27"/>
<evidence type="ECO:0000256" key="1">
    <source>
        <dbReference type="SAM" id="SignalP"/>
    </source>
</evidence>
<accession>A0A1G7WH27</accession>
<evidence type="ECO:0000313" key="5">
    <source>
        <dbReference type="Proteomes" id="UP000198956"/>
    </source>
</evidence>
<evidence type="ECO:0000313" key="3">
    <source>
        <dbReference type="EMBL" id="QYY41533.1"/>
    </source>
</evidence>
<dbReference type="EMBL" id="CP080764">
    <property type="protein sequence ID" value="QYY41533.1"/>
    <property type="molecule type" value="Genomic_DNA"/>
</dbReference>
<reference evidence="4 5" key="1">
    <citation type="submission" date="2016-10" db="EMBL/GenBank/DDBJ databases">
        <authorList>
            <person name="de Groot N.N."/>
        </authorList>
    </citation>
    <scope>NUCLEOTIDE SEQUENCE [LARGE SCALE GENOMIC DNA]</scope>
    <source>
        <strain evidence="4 5">L 420-91</strain>
    </source>
</reference>
<reference evidence="3 6" key="2">
    <citation type="submission" date="2021-08" db="EMBL/GenBank/DDBJ databases">
        <title>Complete genome sequence of the strain Aneurinibacillus thermoaerophilus CCM 8960.</title>
        <authorList>
            <person name="Musilova J."/>
            <person name="Kourilova X."/>
            <person name="Pernicova I."/>
            <person name="Bezdicek M."/>
            <person name="Lengerova M."/>
            <person name="Obruca S."/>
            <person name="Sedlar K."/>
        </authorList>
    </citation>
    <scope>NUCLEOTIDE SEQUENCE [LARGE SCALE GENOMIC DNA]</scope>
    <source>
        <strain evidence="3 6">CCM 8960</strain>
    </source>
</reference>
<feature type="chain" id="PRO_5039519420" evidence="1">
    <location>
        <begin position="20"/>
        <end position="317"/>
    </location>
</feature>
<evidence type="ECO:0000259" key="2">
    <source>
        <dbReference type="PROSITE" id="PS51677"/>
    </source>
</evidence>
<dbReference type="InterPro" id="IPR050248">
    <property type="entry name" value="Polysacc_deacetylase_ArnD"/>
</dbReference>